<organism evidence="1 2">
    <name type="scientific">Intestinicryptomonas porci</name>
    <dbReference type="NCBI Taxonomy" id="2926320"/>
    <lineage>
        <taxon>Bacteria</taxon>
        <taxon>Pseudomonadati</taxon>
        <taxon>Verrucomicrobiota</taxon>
        <taxon>Opitutia</taxon>
        <taxon>Opitutales</taxon>
        <taxon>Intestinicryptomonaceae</taxon>
        <taxon>Intestinicryptomonas</taxon>
    </lineage>
</organism>
<reference evidence="1 2" key="1">
    <citation type="submission" date="2022-03" db="EMBL/GenBank/DDBJ databases">
        <title>Novel taxa within the pig intestine.</title>
        <authorList>
            <person name="Wylensek D."/>
            <person name="Bishof K."/>
            <person name="Afrizal A."/>
            <person name="Clavel T."/>
        </authorList>
    </citation>
    <scope>NUCLEOTIDE SEQUENCE [LARGE SCALE GENOMIC DNA]</scope>
    <source>
        <strain evidence="1 2">CLA-KB-P66</strain>
    </source>
</reference>
<accession>A0ABU4WGP9</accession>
<dbReference type="Proteomes" id="UP001275932">
    <property type="component" value="Unassembled WGS sequence"/>
</dbReference>
<dbReference type="EMBL" id="JALBUT010000002">
    <property type="protein sequence ID" value="MDX8414928.1"/>
    <property type="molecule type" value="Genomic_DNA"/>
</dbReference>
<gene>
    <name evidence="1" type="ORF">MOX91_01845</name>
</gene>
<proteinExistence type="predicted"/>
<dbReference type="RefSeq" id="WP_370396375.1">
    <property type="nucleotide sequence ID" value="NZ_JALBUT010000002.1"/>
</dbReference>
<sequence length="105" mass="11601">MLSPSNIKKTAVSCGNFSSWRPHGDCARGLVLLCKIRAVSALATLGSFCECKKPPSQAVASRHLRCRTPRGSHPVGIQKKRFAFANLFLNWRLSWDCTALRLPFG</sequence>
<keyword evidence="2" id="KW-1185">Reference proteome</keyword>
<evidence type="ECO:0000313" key="1">
    <source>
        <dbReference type="EMBL" id="MDX8414928.1"/>
    </source>
</evidence>
<protein>
    <submittedName>
        <fullName evidence="1">Uncharacterized protein</fullName>
    </submittedName>
</protein>
<name>A0ABU4WGP9_9BACT</name>
<comment type="caution">
    <text evidence="1">The sequence shown here is derived from an EMBL/GenBank/DDBJ whole genome shotgun (WGS) entry which is preliminary data.</text>
</comment>
<evidence type="ECO:0000313" key="2">
    <source>
        <dbReference type="Proteomes" id="UP001275932"/>
    </source>
</evidence>